<dbReference type="EMBL" id="JBAMIC010000018">
    <property type="protein sequence ID" value="KAK7094700.1"/>
    <property type="molecule type" value="Genomic_DNA"/>
</dbReference>
<comment type="caution">
    <text evidence="1">The sequence shown here is derived from an EMBL/GenBank/DDBJ whole genome shotgun (WGS) entry which is preliminary data.</text>
</comment>
<dbReference type="Proteomes" id="UP001374579">
    <property type="component" value="Unassembled WGS sequence"/>
</dbReference>
<proteinExistence type="predicted"/>
<reference evidence="1 2" key="1">
    <citation type="submission" date="2024-02" db="EMBL/GenBank/DDBJ databases">
        <title>Chromosome-scale genome assembly of the rough periwinkle Littorina saxatilis.</title>
        <authorList>
            <person name="De Jode A."/>
            <person name="Faria R."/>
            <person name="Formenti G."/>
            <person name="Sims Y."/>
            <person name="Smith T.P."/>
            <person name="Tracey A."/>
            <person name="Wood J.M.D."/>
            <person name="Zagrodzka Z.B."/>
            <person name="Johannesson K."/>
            <person name="Butlin R.K."/>
            <person name="Leder E.H."/>
        </authorList>
    </citation>
    <scope>NUCLEOTIDE SEQUENCE [LARGE SCALE GENOMIC DNA]</scope>
    <source>
        <strain evidence="1">Snail1</strain>
        <tissue evidence="1">Muscle</tissue>
    </source>
</reference>
<evidence type="ECO:0000313" key="2">
    <source>
        <dbReference type="Proteomes" id="UP001374579"/>
    </source>
</evidence>
<accession>A0AAN9G5I1</accession>
<keyword evidence="2" id="KW-1185">Reference proteome</keyword>
<dbReference type="AlphaFoldDB" id="A0AAN9G5I1"/>
<evidence type="ECO:0000313" key="1">
    <source>
        <dbReference type="EMBL" id="KAK7094700.1"/>
    </source>
</evidence>
<name>A0AAN9G5I1_9CAEN</name>
<sequence>MATDGVWCVCKKLLLPVSTIVLDSDLSDLIKKKSKKLDEFFKSVNSLINSKGGYVAIHASTIDNIDLFHQKVDERLQRMISDFSFYTDIFTLILKDENHILYNVKPRSKFRPYSAFDFKTKTSLNKGKGETSNTQVAHVLAGERYSKKDTSKRGSDVCIDLEYEKEATICRNGWREPLHESATVQVKAIPGSIGNKNLEQYCWEEIKLGEYISAFAKIPEGASVYIGLSEESRWDTKWDSAEGSAGDVLEVSRSQKTEWNVWTEPNTRNPTLFFVARKSSRAHEKEVKTGKIITDGIHINQTDQKQFRDSIYRRIKSSLIYVGASKPPDNPIEVCFHPVTNAPCCDTYVIQIKVEYYSGLCFYSPNGPELYKSTLDPSSSQLTYADVDIEDWLTSFDLSIKGLKDTFERQLPQEKDIKVFKPPHETFFH</sequence>
<gene>
    <name evidence="1" type="ORF">V1264_006213</name>
</gene>
<organism evidence="1 2">
    <name type="scientific">Littorina saxatilis</name>
    <dbReference type="NCBI Taxonomy" id="31220"/>
    <lineage>
        <taxon>Eukaryota</taxon>
        <taxon>Metazoa</taxon>
        <taxon>Spiralia</taxon>
        <taxon>Lophotrochozoa</taxon>
        <taxon>Mollusca</taxon>
        <taxon>Gastropoda</taxon>
        <taxon>Caenogastropoda</taxon>
        <taxon>Littorinimorpha</taxon>
        <taxon>Littorinoidea</taxon>
        <taxon>Littorinidae</taxon>
        <taxon>Littorina</taxon>
    </lineage>
</organism>
<protein>
    <submittedName>
        <fullName evidence="1">Uncharacterized protein</fullName>
    </submittedName>
</protein>